<evidence type="ECO:0000256" key="4">
    <source>
        <dbReference type="ARBA" id="ARBA00022898"/>
    </source>
</evidence>
<dbReference type="EMBL" id="WTUW01000001">
    <property type="protein sequence ID" value="MZR30045.1"/>
    <property type="molecule type" value="Genomic_DNA"/>
</dbReference>
<dbReference type="NCBIfam" id="NF005685">
    <property type="entry name" value="PRK07483.1"/>
    <property type="match status" value="1"/>
</dbReference>
<evidence type="ECO:0000256" key="1">
    <source>
        <dbReference type="ARBA" id="ARBA00001933"/>
    </source>
</evidence>
<sequence length="446" mass="48289">MSNVIHRKLLETPPRIVAADGLWVTDADGKRYLDAVSGGVAVSCIGHRNERVKEAIDAQIEAVSYVHSSFFTSDPAEQLAHQLIKAAPDGLSKVLFCSGGSEAVEAALKLVRQTWVERGEPNRRHVISRRQSYHGATLGALSVGGNLARSEIYKPMLFEGHWIDPCYAYREKSDQEDLEAYGLRSANLLEEAILRLGADNVAAFIMEPVVGATLGCAPSAPGYLKRVREICDTYGVLLIFDEIMCGMGRTGTTFSCAEEGVVPDFLTVAKGLGGGFQPIGAVLVGDGPVNDLYQGSGALKHGFTYMAHPVACAAASAVQTVIEEENLLENVATRSEQFFSCLQTRFKDHPNIGDIRGRGLFVGVELVKDRVSKEPFDQDVQLHAVIKKLALEEGLMTYPGSGTVDGLRGDHVVFAPAFTVSEAEIKEIIDRFEVALDRALVSIPQI</sequence>
<keyword evidence="6" id="KW-0808">Transferase</keyword>
<evidence type="ECO:0000256" key="3">
    <source>
        <dbReference type="ARBA" id="ARBA00022576"/>
    </source>
</evidence>
<evidence type="ECO:0000313" key="7">
    <source>
        <dbReference type="Proteomes" id="UP000476030"/>
    </source>
</evidence>
<dbReference type="GO" id="GO:0008483">
    <property type="term" value="F:transaminase activity"/>
    <property type="evidence" value="ECO:0007669"/>
    <property type="project" value="UniProtKB-KW"/>
</dbReference>
<accession>A0A6L8W4L6</accession>
<dbReference type="InterPro" id="IPR015422">
    <property type="entry name" value="PyrdxlP-dep_Trfase_small"/>
</dbReference>
<keyword evidence="3 6" id="KW-0032">Aminotransferase</keyword>
<reference evidence="6 7" key="1">
    <citation type="submission" date="2019-12" db="EMBL/GenBank/DDBJ databases">
        <title>Snethiella sp. nov. sp. isolated from sea sand.</title>
        <authorList>
            <person name="Kim J."/>
            <person name="Jeong S.E."/>
            <person name="Jung H.S."/>
            <person name="Jeon C.O."/>
        </authorList>
    </citation>
    <scope>NUCLEOTIDE SEQUENCE [LARGE SCALE GENOMIC DNA]</scope>
    <source>
        <strain evidence="6 7">DP05</strain>
    </source>
</reference>
<dbReference type="Proteomes" id="UP000476030">
    <property type="component" value="Unassembled WGS sequence"/>
</dbReference>
<keyword evidence="4 5" id="KW-0663">Pyridoxal phosphate</keyword>
<dbReference type="CDD" id="cd00610">
    <property type="entry name" value="OAT_like"/>
    <property type="match status" value="1"/>
</dbReference>
<evidence type="ECO:0000256" key="2">
    <source>
        <dbReference type="ARBA" id="ARBA00008954"/>
    </source>
</evidence>
<comment type="similarity">
    <text evidence="2 5">Belongs to the class-III pyridoxal-phosphate-dependent aminotransferase family.</text>
</comment>
<dbReference type="Gene3D" id="3.90.1150.10">
    <property type="entry name" value="Aspartate Aminotransferase, domain 1"/>
    <property type="match status" value="1"/>
</dbReference>
<dbReference type="InterPro" id="IPR005814">
    <property type="entry name" value="Aminotrans_3"/>
</dbReference>
<gene>
    <name evidence="6" type="ORF">GQE98_05280</name>
</gene>
<evidence type="ECO:0000313" key="6">
    <source>
        <dbReference type="EMBL" id="MZR30045.1"/>
    </source>
</evidence>
<dbReference type="FunFam" id="3.40.640.10:FF:000004">
    <property type="entry name" value="Acetylornithine aminotransferase"/>
    <property type="match status" value="1"/>
</dbReference>
<dbReference type="GO" id="GO:0030170">
    <property type="term" value="F:pyridoxal phosphate binding"/>
    <property type="evidence" value="ECO:0007669"/>
    <property type="project" value="InterPro"/>
</dbReference>
<dbReference type="RefSeq" id="WP_161314580.1">
    <property type="nucleotide sequence ID" value="NZ_WTUW01000001.1"/>
</dbReference>
<comment type="cofactor">
    <cofactor evidence="1">
        <name>pyridoxal 5'-phosphate</name>
        <dbReference type="ChEBI" id="CHEBI:597326"/>
    </cofactor>
</comment>
<evidence type="ECO:0000256" key="5">
    <source>
        <dbReference type="RuleBase" id="RU003560"/>
    </source>
</evidence>
<protein>
    <submittedName>
        <fullName evidence="6">Aspartate aminotransferase family protein</fullName>
    </submittedName>
</protein>
<dbReference type="InterPro" id="IPR015424">
    <property type="entry name" value="PyrdxlP-dep_Trfase"/>
</dbReference>
<dbReference type="PANTHER" id="PTHR43094">
    <property type="entry name" value="AMINOTRANSFERASE"/>
    <property type="match status" value="1"/>
</dbReference>
<dbReference type="InterPro" id="IPR015421">
    <property type="entry name" value="PyrdxlP-dep_Trfase_major"/>
</dbReference>
<comment type="caution">
    <text evidence="6">The sequence shown here is derived from an EMBL/GenBank/DDBJ whole genome shotgun (WGS) entry which is preliminary data.</text>
</comment>
<keyword evidence="7" id="KW-1185">Reference proteome</keyword>
<dbReference type="AlphaFoldDB" id="A0A6L8W4L6"/>
<dbReference type="PANTHER" id="PTHR43094:SF1">
    <property type="entry name" value="AMINOTRANSFERASE CLASS-III"/>
    <property type="match status" value="1"/>
</dbReference>
<dbReference type="Pfam" id="PF00202">
    <property type="entry name" value="Aminotran_3"/>
    <property type="match status" value="1"/>
</dbReference>
<dbReference type="PROSITE" id="PS00600">
    <property type="entry name" value="AA_TRANSFER_CLASS_3"/>
    <property type="match status" value="1"/>
</dbReference>
<dbReference type="GO" id="GO:0005829">
    <property type="term" value="C:cytosol"/>
    <property type="evidence" value="ECO:0007669"/>
    <property type="project" value="TreeGrafter"/>
</dbReference>
<dbReference type="Gene3D" id="3.40.640.10">
    <property type="entry name" value="Type I PLP-dependent aspartate aminotransferase-like (Major domain)"/>
    <property type="match status" value="1"/>
</dbReference>
<proteinExistence type="inferred from homology"/>
<dbReference type="InterPro" id="IPR049704">
    <property type="entry name" value="Aminotrans_3_PPA_site"/>
</dbReference>
<dbReference type="SUPFAM" id="SSF53383">
    <property type="entry name" value="PLP-dependent transferases"/>
    <property type="match status" value="1"/>
</dbReference>
<organism evidence="6 7">
    <name type="scientific">Sneathiella litorea</name>
    <dbReference type="NCBI Taxonomy" id="2606216"/>
    <lineage>
        <taxon>Bacteria</taxon>
        <taxon>Pseudomonadati</taxon>
        <taxon>Pseudomonadota</taxon>
        <taxon>Alphaproteobacteria</taxon>
        <taxon>Sneathiellales</taxon>
        <taxon>Sneathiellaceae</taxon>
        <taxon>Sneathiella</taxon>
    </lineage>
</organism>
<name>A0A6L8W4L6_9PROT</name>